<name>A0A345HTT1_9ACTN</name>
<evidence type="ECO:0000256" key="3">
    <source>
        <dbReference type="SAM" id="Phobius"/>
    </source>
</evidence>
<dbReference type="Proteomes" id="UP000253868">
    <property type="component" value="Chromosome"/>
</dbReference>
<feature type="region of interest" description="Disordered" evidence="2">
    <location>
        <begin position="110"/>
        <end position="137"/>
    </location>
</feature>
<protein>
    <submittedName>
        <fullName evidence="5">RHS repeat protein</fullName>
    </submittedName>
</protein>
<dbReference type="EMBL" id="CP031194">
    <property type="protein sequence ID" value="AXG80105.1"/>
    <property type="molecule type" value="Genomic_DNA"/>
</dbReference>
<dbReference type="InterPro" id="IPR031325">
    <property type="entry name" value="RHS_repeat"/>
</dbReference>
<feature type="region of interest" description="Disordered" evidence="2">
    <location>
        <begin position="1040"/>
        <end position="1063"/>
    </location>
</feature>
<feature type="transmembrane region" description="Helical" evidence="3">
    <location>
        <begin position="2107"/>
        <end position="2125"/>
    </location>
</feature>
<dbReference type="PANTHER" id="PTHR32305:SF17">
    <property type="entry name" value="TRNA NUCLEASE WAPA"/>
    <property type="match status" value="1"/>
</dbReference>
<dbReference type="KEGG" id="spad:DVK44_23320"/>
<keyword evidence="1" id="KW-0677">Repeat</keyword>
<feature type="domain" description="Teneurin-like YD-shell" evidence="4">
    <location>
        <begin position="1699"/>
        <end position="1900"/>
    </location>
</feature>
<sequence>MPPQTWHSACANPSGSDQVCPFSHALRDPQRRTLHSRLLLSALGGTVNDPSLRAADSARRTKPSRRRRWTKATSVVTASVLLGGFLSAETAFAVASLALPKLDTTHPVPVTPVGVKKPGGKDDAARDSRNSAPAVAWPAAGTAEVELPDARGAVKRAGKLPVRVGTAAGKPRAGERGTPPERAQVQILDRKAAGKLGVEGVLIAVRAAEGGHDAKVRLSLDYSGFAHAFGAGWASRLSLVQLPDCALESPDAKDCGAGTPLATENDADAETLTADIPVDGTAGTTDASGAPVQTAPSGAKSVTGLSAASGVTLLAVSAAPSGSTGDYKATPLSPSGNWVAGDSSGNFGWGYEIQTPEVPGGLEPELSLGYSSQSLDGRTAATNNQANAVGDGWALTENYIERRYVSCNDDMTNGNNKSKNGDLCYGTENATMSLDGQSHELVRDDKSKTWKLKDDDGTRVELLTDTARGNGDNDGEHWLITTTDGTKYYFGYNRLPGWSSGKEETNSTWTVPVYGNQSGEPCYKAAFADSYCQQAWRWNLDYVVDTNSNASAYYYKTEKNFYGRNVSTTTGLGTPTEYIRGGHLDRIEYGLRADNLYGANAASAKVQYTVAERCLPDASFDCAPAKMTAANAKRWPDVPLDQDCKAGETCKDKIAPTFWTSKRLARITTSVLVGSAYRSVDSWDFRHELPDPGDGSPATLWLAGITRTGYSADSSTALPEITFKGTQLANRVDATGDGIPPLVRYRVNQINTETGGSIGISYSAADCAPGSLPTEASNTRRCYPVYWSSADSPAADYKPVKDWFHKYVVTQVLENDLVGGSPTQQTDYTYVGGAAWAKSEDEFTKAEYRTYSDYRGYGEVRTQTGNGTDGPRQDSRTRYFRGIDGAKVADFEGNEVADHASFQAMERAEIVYNGAEVVSEETSTPWRSAVTASRARTGLPALESDMTNVQSETTRSPAKGGGWQRTKTERTFDAYGMVSTETEHGDTAKTGDESCTTTTYARNTSANILELTASEKATVGTCAAPGGLIAENRSYYDDTTTLGAAPTRGNTTREDESNADGTGFLTASLTSYDLYGRPVKMTDAQNRAMTTRYVPATGPVTSIVTTNPLGHTLTSEVDPLRGLTAAEVDTNGKRTELGYDALGRLTGVWEPGRTKEKFPNHPTASFTYRISKTETPVVATTELRGDGSTETSYEIYDGLLRERQTQVPSATGTGRVLTETLYDSQGQEWKSYDDYYATGSPEPKLVAGDDTKAPAGVRSVYDAAGRPTEAIALKFGTETRRTKTVYDGNHTTVIPPKGGAASTTVTDAQDRPVEVIEYTNEARTASQSIKYTYDKRGLLETVTDPAGNVRKFTYDARGRETRTDDPDSGTLLTTYDSLDRPVTTTDARGNTLKVAYDELGRRTSLSQDGKVLSEWSYDTVAKGEISESRRYVDGNAYVQKITGYTDDYQPTKVDVTVPQSEGALAGTYSIGYSYDELTGLPTSTSQPALGDLPAERVVTRYGADDQAQGLTAGGRILVNSSTYDPFGRELRTEYNDAARRLYRSASYDEHTGELLRTTTDRTAGPTRVDDTSYGYDLAGNITRITTETGQDAAKQTDTQCFTTDALQRLTEAWTAKDTCATTPSPSNVGGPKPYWLTYSFDALGNRTKEVRHDVGTDGSAGNSALDSVRSYAYGKPGGAKPAALTSVSTERGGATTVTDSFGYDAVGNTTTRKTAGRDQTLVWDAENQLAKVEEPGRVTVEYTYDADGRRMLRKDLTGTTLYLPGGNELLLQPDGKKAGTRYYDFDGETVAARTNGAIQYLFEDHHGTATTAIDATTQEVRHRTLGPFGEERGSPSATPALWPGADRSFVGGTSDSTGLTQLGARAYDPKLGRFLSVDPMSDMGESQRMNAYAYANNNPVTFSDPDGLSFFGKIKKAGKKLAKKAGGAVKSAAKKTATVVKKAATKVTQVAKKAAKTVKSAAKTVAKTTKKLVKRTTATVKRYAKKASTYTKKTVKRVGSGLKKAGQKAGGYVKKAGSSLKKAGGSVKKAGGSALAATKSAGKSLGKAASKSSGKIGGAIGIAASIAGGLSSGPSGGSLGDLLGRVSTLAGTAGMVAAFIPGMQGAALALGAVSVAAGLASGYAYQREGNNESARNAYIGAGLGILGGGAGKLAGRAVGGMSTRAFTGITGRSYSSGFQKTVVNTFSNIGADLPGAAWAYSTTDFK</sequence>
<dbReference type="NCBIfam" id="TIGR01643">
    <property type="entry name" value="YD_repeat_2x"/>
    <property type="match status" value="3"/>
</dbReference>
<evidence type="ECO:0000313" key="5">
    <source>
        <dbReference type="EMBL" id="AXG80105.1"/>
    </source>
</evidence>
<evidence type="ECO:0000259" key="4">
    <source>
        <dbReference type="Pfam" id="PF25023"/>
    </source>
</evidence>
<proteinExistence type="predicted"/>
<keyword evidence="3" id="KW-0472">Membrane</keyword>
<dbReference type="Pfam" id="PF05593">
    <property type="entry name" value="RHS_repeat"/>
    <property type="match status" value="2"/>
</dbReference>
<keyword evidence="3" id="KW-1133">Transmembrane helix</keyword>
<feature type="transmembrane region" description="Helical" evidence="3">
    <location>
        <begin position="2137"/>
        <end position="2155"/>
    </location>
</feature>
<dbReference type="NCBIfam" id="TIGR03696">
    <property type="entry name" value="Rhs_assc_core"/>
    <property type="match status" value="1"/>
</dbReference>
<evidence type="ECO:0000256" key="2">
    <source>
        <dbReference type="SAM" id="MobiDB-lite"/>
    </source>
</evidence>
<keyword evidence="6" id="KW-1185">Reference proteome</keyword>
<dbReference type="InterPro" id="IPR050708">
    <property type="entry name" value="T6SS_VgrG/RHS"/>
</dbReference>
<dbReference type="InterPro" id="IPR006530">
    <property type="entry name" value="YD"/>
</dbReference>
<dbReference type="Gene3D" id="2.180.10.10">
    <property type="entry name" value="RHS repeat-associated core"/>
    <property type="match status" value="2"/>
</dbReference>
<dbReference type="InterPro" id="IPR056823">
    <property type="entry name" value="TEN-like_YD-shell"/>
</dbReference>
<dbReference type="InterPro" id="IPR022385">
    <property type="entry name" value="Rhs_assc_core"/>
</dbReference>
<reference evidence="6" key="1">
    <citation type="submission" date="2018-07" db="EMBL/GenBank/DDBJ databases">
        <authorList>
            <person name="Zhao J."/>
        </authorList>
    </citation>
    <scope>NUCLEOTIDE SEQUENCE [LARGE SCALE GENOMIC DNA]</scope>
    <source>
        <strain evidence="6">GSSD-12</strain>
    </source>
</reference>
<feature type="transmembrane region" description="Helical" evidence="3">
    <location>
        <begin position="75"/>
        <end position="99"/>
    </location>
</feature>
<dbReference type="PANTHER" id="PTHR32305">
    <property type="match status" value="1"/>
</dbReference>
<feature type="compositionally biased region" description="Basic and acidic residues" evidence="2">
    <location>
        <begin position="119"/>
        <end position="129"/>
    </location>
</feature>
<keyword evidence="3" id="KW-0812">Transmembrane</keyword>
<gene>
    <name evidence="5" type="ORF">DVK44_23320</name>
</gene>
<evidence type="ECO:0000313" key="6">
    <source>
        <dbReference type="Proteomes" id="UP000253868"/>
    </source>
</evidence>
<organism evidence="5 6">
    <name type="scientific">Streptomyces paludis</name>
    <dbReference type="NCBI Taxonomy" id="2282738"/>
    <lineage>
        <taxon>Bacteria</taxon>
        <taxon>Bacillati</taxon>
        <taxon>Actinomycetota</taxon>
        <taxon>Actinomycetes</taxon>
        <taxon>Kitasatosporales</taxon>
        <taxon>Streptomycetaceae</taxon>
        <taxon>Streptomyces</taxon>
    </lineage>
</organism>
<dbReference type="Pfam" id="PF25023">
    <property type="entry name" value="TEN_YD-shell"/>
    <property type="match status" value="1"/>
</dbReference>
<evidence type="ECO:0000256" key="1">
    <source>
        <dbReference type="ARBA" id="ARBA00022737"/>
    </source>
</evidence>
<dbReference type="OrthoDB" id="291011at2"/>
<accession>A0A345HTT1</accession>